<feature type="transmembrane region" description="Helical" evidence="1">
    <location>
        <begin position="40"/>
        <end position="59"/>
    </location>
</feature>
<dbReference type="RefSeq" id="WP_189603501.1">
    <property type="nucleotide sequence ID" value="NZ_BMXB01000002.1"/>
</dbReference>
<keyword evidence="4" id="KW-1185">Reference proteome</keyword>
<keyword evidence="1" id="KW-1133">Transmembrane helix</keyword>
<evidence type="ECO:0000313" key="3">
    <source>
        <dbReference type="EMBL" id="GHA29860.1"/>
    </source>
</evidence>
<dbReference type="AlphaFoldDB" id="A0A918SAR6"/>
<dbReference type="PANTHER" id="PTHR34473">
    <property type="entry name" value="UPF0699 TRANSMEMBRANE PROTEIN YDBS"/>
    <property type="match status" value="1"/>
</dbReference>
<protein>
    <recommendedName>
        <fullName evidence="2">YdbS-like PH domain-containing protein</fullName>
    </recommendedName>
</protein>
<dbReference type="InterPro" id="IPR005182">
    <property type="entry name" value="YdbS-like_PH"/>
</dbReference>
<feature type="domain" description="YdbS-like PH" evidence="2">
    <location>
        <begin position="90"/>
        <end position="167"/>
    </location>
</feature>
<sequence length="176" mass="19937">MDSIEQGIFNNEVLEINALPRHEEAELNSFAPKYLLKRNISTTIWLIIITAGIFIAYNFAEIFRIFAPFIAGAFMLLFIWSYYSNYQWFRKSGYAVREHDMIFKRGFLFEKTTVVPFNRVQHVSTNRGVMDKMLNLSSLNVFTAGGSGSDVALPGLLPETANSLKEALAARMSGHV</sequence>
<comment type="caution">
    <text evidence="3">The sequence shown here is derived from an EMBL/GenBank/DDBJ whole genome shotgun (WGS) entry which is preliminary data.</text>
</comment>
<gene>
    <name evidence="3" type="ORF">GCM10007103_08920</name>
</gene>
<reference evidence="3" key="2">
    <citation type="submission" date="2020-09" db="EMBL/GenBank/DDBJ databases">
        <authorList>
            <person name="Sun Q."/>
            <person name="Kim S."/>
        </authorList>
    </citation>
    <scope>NUCLEOTIDE SEQUENCE</scope>
    <source>
        <strain evidence="3">KCTC 12719</strain>
    </source>
</reference>
<proteinExistence type="predicted"/>
<dbReference type="Pfam" id="PF03703">
    <property type="entry name" value="bPH_2"/>
    <property type="match status" value="1"/>
</dbReference>
<dbReference type="EMBL" id="BMXB01000002">
    <property type="protein sequence ID" value="GHA29860.1"/>
    <property type="molecule type" value="Genomic_DNA"/>
</dbReference>
<evidence type="ECO:0000259" key="2">
    <source>
        <dbReference type="Pfam" id="PF03703"/>
    </source>
</evidence>
<dbReference type="Proteomes" id="UP000610456">
    <property type="component" value="Unassembled WGS sequence"/>
</dbReference>
<name>A0A918SAR6_9FLAO</name>
<feature type="transmembrane region" description="Helical" evidence="1">
    <location>
        <begin position="65"/>
        <end position="83"/>
    </location>
</feature>
<organism evidence="3 4">
    <name type="scientific">Salinimicrobium marinum</name>
    <dbReference type="NCBI Taxonomy" id="680283"/>
    <lineage>
        <taxon>Bacteria</taxon>
        <taxon>Pseudomonadati</taxon>
        <taxon>Bacteroidota</taxon>
        <taxon>Flavobacteriia</taxon>
        <taxon>Flavobacteriales</taxon>
        <taxon>Flavobacteriaceae</taxon>
        <taxon>Salinimicrobium</taxon>
    </lineage>
</organism>
<dbReference type="PANTHER" id="PTHR34473:SF3">
    <property type="entry name" value="TRANSMEMBRANE PROTEIN-RELATED"/>
    <property type="match status" value="1"/>
</dbReference>
<keyword evidence="1" id="KW-0472">Membrane</keyword>
<keyword evidence="1" id="KW-0812">Transmembrane</keyword>
<evidence type="ECO:0000313" key="4">
    <source>
        <dbReference type="Proteomes" id="UP000610456"/>
    </source>
</evidence>
<accession>A0A918SAR6</accession>
<reference evidence="3" key="1">
    <citation type="journal article" date="2014" name="Int. J. Syst. Evol. Microbiol.">
        <title>Complete genome sequence of Corynebacterium casei LMG S-19264T (=DSM 44701T), isolated from a smear-ripened cheese.</title>
        <authorList>
            <consortium name="US DOE Joint Genome Institute (JGI-PGF)"/>
            <person name="Walter F."/>
            <person name="Albersmeier A."/>
            <person name="Kalinowski J."/>
            <person name="Ruckert C."/>
        </authorList>
    </citation>
    <scope>NUCLEOTIDE SEQUENCE</scope>
    <source>
        <strain evidence="3">KCTC 12719</strain>
    </source>
</reference>
<evidence type="ECO:0000256" key="1">
    <source>
        <dbReference type="SAM" id="Phobius"/>
    </source>
</evidence>